<dbReference type="InterPro" id="IPR045670">
    <property type="entry name" value="DUF5916"/>
</dbReference>
<dbReference type="Pfam" id="PF19313">
    <property type="entry name" value="DUF5916"/>
    <property type="match status" value="1"/>
</dbReference>
<protein>
    <recommendedName>
        <fullName evidence="1">DUF5916 domain-containing protein</fullName>
    </recommendedName>
</protein>
<feature type="domain" description="DUF5916" evidence="1">
    <location>
        <begin position="39"/>
        <end position="109"/>
    </location>
</feature>
<name>X1QGZ6_9ZZZZ</name>
<comment type="caution">
    <text evidence="2">The sequence shown here is derived from an EMBL/GenBank/DDBJ whole genome shotgun (WGS) entry which is preliminary data.</text>
</comment>
<evidence type="ECO:0000313" key="2">
    <source>
        <dbReference type="EMBL" id="GAI42539.1"/>
    </source>
</evidence>
<dbReference type="EMBL" id="BARV01027904">
    <property type="protein sequence ID" value="GAI42539.1"/>
    <property type="molecule type" value="Genomic_DNA"/>
</dbReference>
<gene>
    <name evidence="2" type="ORF">S06H3_44800</name>
</gene>
<feature type="non-terminal residue" evidence="2">
    <location>
        <position position="1"/>
    </location>
</feature>
<proteinExistence type="predicted"/>
<reference evidence="2" key="1">
    <citation type="journal article" date="2014" name="Front. Microbiol.">
        <title>High frequency of phylogenetically diverse reductive dehalogenase-homologous genes in deep subseafloor sedimentary metagenomes.</title>
        <authorList>
            <person name="Kawai M."/>
            <person name="Futagami T."/>
            <person name="Toyoda A."/>
            <person name="Takaki Y."/>
            <person name="Nishi S."/>
            <person name="Hori S."/>
            <person name="Arai W."/>
            <person name="Tsubouchi T."/>
            <person name="Morono Y."/>
            <person name="Uchiyama I."/>
            <person name="Ito T."/>
            <person name="Fujiyama A."/>
            <person name="Inagaki F."/>
            <person name="Takami H."/>
        </authorList>
    </citation>
    <scope>NUCLEOTIDE SEQUENCE</scope>
    <source>
        <strain evidence="2">Expedition CK06-06</strain>
    </source>
</reference>
<evidence type="ECO:0000259" key="1">
    <source>
        <dbReference type="Pfam" id="PF19313"/>
    </source>
</evidence>
<organism evidence="2">
    <name type="scientific">marine sediment metagenome</name>
    <dbReference type="NCBI Taxonomy" id="412755"/>
    <lineage>
        <taxon>unclassified sequences</taxon>
        <taxon>metagenomes</taxon>
        <taxon>ecological metagenomes</taxon>
    </lineage>
</organism>
<accession>X1QGZ6</accession>
<dbReference type="AlphaFoldDB" id="X1QGZ6"/>
<sequence length="113" mass="13665">DSRAQKYEDRFHIFTENEIDYYPDTEEYNVDENLDGVVDYTFENPDFNFLQFRMNIVVRWEYIPGSSLYLVWSQGRTEDLSVGDFSFRKGMRDLFSVHPHNVFLIKFSYCFQL</sequence>